<dbReference type="OrthoDB" id="205322at2157"/>
<accession>A0A8J8GKS9</accession>
<dbReference type="AlphaFoldDB" id="A0A8J8GKS9"/>
<proteinExistence type="predicted"/>
<protein>
    <submittedName>
        <fullName evidence="1">Uncharacterized protein</fullName>
    </submittedName>
</protein>
<dbReference type="EMBL" id="JABURA010000001">
    <property type="protein sequence ID" value="NUB91083.1"/>
    <property type="molecule type" value="Genomic_DNA"/>
</dbReference>
<evidence type="ECO:0000313" key="1">
    <source>
        <dbReference type="EMBL" id="NUB91083.1"/>
    </source>
</evidence>
<reference evidence="1" key="1">
    <citation type="submission" date="2020-06" db="EMBL/GenBank/DDBJ databases">
        <title>Haloterrigena sp. nov., an extremely halophilic archaeon isolated from a saline sediment.</title>
        <authorList>
            <person name="Liu B.-B."/>
        </authorList>
    </citation>
    <scope>NUCLEOTIDE SEQUENCE</scope>
    <source>
        <strain evidence="1">SYSU A121-1</strain>
    </source>
</reference>
<sequence length="199" mass="22402">MVDDDTTPGIDIGTGFEKEETEHFAERGTDIVHHKVKTVDPATGRIEIKSKSDPICTCGAPHIKIDEKTYYAYRCAECDNLSCPRCIIKLQRRRYCPQCVETAYSMDRRVFWFLLYIKHDQLDADDLIQVDAVEDETEVTVDRAAATLSDHGYITDDGQELSRAGIEALAAGKQLYGDDPDVKSTLEKLRIQEVANNGR</sequence>
<dbReference type="RefSeq" id="WP_174701751.1">
    <property type="nucleotide sequence ID" value="NZ_JABURA010000001.1"/>
</dbReference>
<gene>
    <name evidence="1" type="ORF">HT576_08625</name>
</gene>
<evidence type="ECO:0000313" key="2">
    <source>
        <dbReference type="Proteomes" id="UP000728647"/>
    </source>
</evidence>
<dbReference type="Proteomes" id="UP000728647">
    <property type="component" value="Unassembled WGS sequence"/>
</dbReference>
<name>A0A8J8GKS9_9EURY</name>
<organism evidence="1 2">
    <name type="scientific">Haloterrigena gelatinilytica</name>
    <dbReference type="NCBI Taxonomy" id="2741724"/>
    <lineage>
        <taxon>Archaea</taxon>
        <taxon>Methanobacteriati</taxon>
        <taxon>Methanobacteriota</taxon>
        <taxon>Stenosarchaea group</taxon>
        <taxon>Halobacteria</taxon>
        <taxon>Halobacteriales</taxon>
        <taxon>Natrialbaceae</taxon>
        <taxon>Haloterrigena</taxon>
    </lineage>
</organism>
<comment type="caution">
    <text evidence="1">The sequence shown here is derived from an EMBL/GenBank/DDBJ whole genome shotgun (WGS) entry which is preliminary data.</text>
</comment>